<feature type="region of interest" description="Disordered" evidence="3">
    <location>
        <begin position="375"/>
        <end position="403"/>
    </location>
</feature>
<dbReference type="PROSITE" id="PS50082">
    <property type="entry name" value="WD_REPEATS_2"/>
    <property type="match status" value="1"/>
</dbReference>
<dbReference type="Gene3D" id="1.10.287.1490">
    <property type="match status" value="1"/>
</dbReference>
<dbReference type="InterPro" id="IPR001680">
    <property type="entry name" value="WD40_rpt"/>
</dbReference>
<dbReference type="InterPro" id="IPR003347">
    <property type="entry name" value="JmjC_dom"/>
</dbReference>
<keyword evidence="2" id="KW-0175">Coiled coil</keyword>
<accession>A0ABP0KYR5</accession>
<evidence type="ECO:0000256" key="2">
    <source>
        <dbReference type="SAM" id="Coils"/>
    </source>
</evidence>
<dbReference type="Gene3D" id="2.60.120.650">
    <property type="entry name" value="Cupin"/>
    <property type="match status" value="1"/>
</dbReference>
<evidence type="ECO:0000313" key="5">
    <source>
        <dbReference type="EMBL" id="CAK9032067.1"/>
    </source>
</evidence>
<dbReference type="EMBL" id="CAXAMN010010557">
    <property type="protein sequence ID" value="CAK9032067.1"/>
    <property type="molecule type" value="Genomic_DNA"/>
</dbReference>
<organism evidence="5 6">
    <name type="scientific">Durusdinium trenchii</name>
    <dbReference type="NCBI Taxonomy" id="1381693"/>
    <lineage>
        <taxon>Eukaryota</taxon>
        <taxon>Sar</taxon>
        <taxon>Alveolata</taxon>
        <taxon>Dinophyceae</taxon>
        <taxon>Suessiales</taxon>
        <taxon>Symbiodiniaceae</taxon>
        <taxon>Durusdinium</taxon>
    </lineage>
</organism>
<dbReference type="InterPro" id="IPR036322">
    <property type="entry name" value="WD40_repeat_dom_sf"/>
</dbReference>
<gene>
    <name evidence="5" type="ORF">CCMP2556_LOCUS18536</name>
</gene>
<keyword evidence="6" id="KW-1185">Reference proteome</keyword>
<name>A0ABP0KYR5_9DINO</name>
<dbReference type="PANTHER" id="PTHR12480:SF22">
    <property type="entry name" value="JMJC DOMAIN-CONTAINING PROTEIN"/>
    <property type="match status" value="1"/>
</dbReference>
<feature type="region of interest" description="Disordered" evidence="3">
    <location>
        <begin position="1963"/>
        <end position="2020"/>
    </location>
</feature>
<evidence type="ECO:0000256" key="3">
    <source>
        <dbReference type="SAM" id="MobiDB-lite"/>
    </source>
</evidence>
<dbReference type="Gene3D" id="2.130.10.10">
    <property type="entry name" value="YVTN repeat-like/Quinoprotein amine dehydrogenase"/>
    <property type="match status" value="1"/>
</dbReference>
<feature type="domain" description="JmjC" evidence="4">
    <location>
        <begin position="1322"/>
        <end position="1478"/>
    </location>
</feature>
<dbReference type="SMART" id="SM00558">
    <property type="entry name" value="JmjC"/>
    <property type="match status" value="1"/>
</dbReference>
<dbReference type="SUPFAM" id="SSF51197">
    <property type="entry name" value="Clavaminate synthase-like"/>
    <property type="match status" value="1"/>
</dbReference>
<feature type="compositionally biased region" description="Basic and acidic residues" evidence="3">
    <location>
        <begin position="510"/>
        <end position="525"/>
    </location>
</feature>
<feature type="region of interest" description="Disordered" evidence="3">
    <location>
        <begin position="499"/>
        <end position="525"/>
    </location>
</feature>
<dbReference type="PROSITE" id="PS51184">
    <property type="entry name" value="JMJC"/>
    <property type="match status" value="1"/>
</dbReference>
<feature type="repeat" description="WD" evidence="1">
    <location>
        <begin position="172"/>
        <end position="205"/>
    </location>
</feature>
<evidence type="ECO:0000256" key="1">
    <source>
        <dbReference type="PROSITE-ProRule" id="PRU00221"/>
    </source>
</evidence>
<dbReference type="Proteomes" id="UP001642484">
    <property type="component" value="Unassembled WGS sequence"/>
</dbReference>
<proteinExistence type="predicted"/>
<dbReference type="InterPro" id="IPR015943">
    <property type="entry name" value="WD40/YVTN_repeat-like_dom_sf"/>
</dbReference>
<reference evidence="5 6" key="1">
    <citation type="submission" date="2024-02" db="EMBL/GenBank/DDBJ databases">
        <authorList>
            <person name="Chen Y."/>
            <person name="Shah S."/>
            <person name="Dougan E. K."/>
            <person name="Thang M."/>
            <person name="Chan C."/>
        </authorList>
    </citation>
    <scope>NUCLEOTIDE SEQUENCE [LARGE SCALE GENOMIC DNA]</scope>
</reference>
<feature type="compositionally biased region" description="Basic and acidic residues" evidence="3">
    <location>
        <begin position="377"/>
        <end position="403"/>
    </location>
</feature>
<evidence type="ECO:0000313" key="6">
    <source>
        <dbReference type="Proteomes" id="UP001642484"/>
    </source>
</evidence>
<sequence length="2020" mass="227429">MSKPLALPVVPIVLHPTRSSVVWAVGSRIFAYDLQLKAFEAKAADLETLGPVRALDVWQGEGKLLWLAAGDDKTVTTWLDDGNHGSSWQIHETLSHQKKLTRAIFDRKGRIILADRFGDVCRWTPSSDQEPEMLSSHFAIATGIPWDLVQMAASSMGALGPSETVAEIRSFCLGHLMQITAVSVTETESILSASADGTLRLWSLEGDQQQSWTMGAPISSLCYRKGIAVLGSEAPQAQLLRLPLDNAQACVHHVSLPFTGQYGSALQAGYGFYRLKWLEKGELDEPEMLEVDSDSEEGLQQETHMLKKELKKVKAQFREFTEYSTQLEVRNSQMLEAMQAQMTQLIGAVSGNVLTGSFPNTSPKQEVKPPLTIGAQIKKEREELTDEKRGRSRTPPKDKSMTKAEMQYRIEDLQQEIQKYPAACQQKIMQVIQERPQEFATWQAVIDLSKQVIDAMMTEEPTDGLGKEEEGTMDAAAKEQGGPPLQLEHPCQPFRRFAAKSKSEPYATPKNDREQANRTPDGGRCRSIDLFDSRFLPNGEITRSEHKLNWYLYEPESRRYGWEQQIPVSSGMTLTFVERDFPQGIYQPQQQLDVNGTSVGEHCNLCQCTYTTRQMEEDKTWRLAAQLKTPKSKVLGNELADAMAKEAFETQEFADALKALGVRNSKKPGFAQLDLQVGGVPGQGLTQPVQSLRLMQMQAIRAGRSYAILFVDVANAFYRPGDTFADLCFSFALIKIVQVAVDRIVERYPALRISWNGLDSPIPGGIQYHKLDALMPIWADDLALAFDADSAEELIDMSREVVSIIFHRLRAAGLRPNLQTGKSELLIDVRGAGALEIRREMLRQNYSLQITGGEAPETIQMVGSYKHLGTWIQAGGGVAKDVGVKFGIAHDTMTKYKSQIFANRAMALCRKRQFFDSLIMSALLYNTAVWVPRNKRQTMQIEAGFTKLYKRLALYHWGKQALTWSSHWTLYKMRLPSSTTVLTVARLRYLGQLVRTGQPILWALLQRDGEWHDRTNQDLAYLMEYCPEADLPLPIQQHWDVLHDLLVKSPGYWRRLMRTLVARSQLKETVPDEEFEAFFQRQAWLMTAIKMPGPSEGGWIGKDQAGKWKTTTLKEYPPDLCRILASLMSESQPHAEFLEEQPKWFMEAVALLTAKYDANATMGPDYCAAAAFAHNSELNPCKVTGWQPLPRLTHVDREIFHHFATARRPFVLEPSVVESFGWPLDRWSQLRYFEQHPQVQAMEQLFNSSEGFRPIAVRCSPRAGDDHSGLSCPMTPLEALQTLRRREELGPLSDDGLALYVGAWEYDADDCGLPAQEGLTAELQEVPFADCVLKSQLGSEHELCRSLRWIYIGEPGSGTCAHLDPIGSHGWMWLTKGQKLWRLLRWQAETPHGCEAVPAGVPEDLFSTTGCERLAGWLSGATHEAWGGLLSAGELIFIPAGTLHAVKNVAQEVSIAVSHNFMDDTCMESVLHCLRQALQMWADELESRCETHATCVARETAAETRRRERPRRSPTEPTGFVKSVGRLEEHEVLMQEFVHAHLMTILQPFSEQLQTLQEELQQLAVQIPPVAQEVVQNREKIAQLATTVPPLEQADVALAQKIEEVRLEVRAIVPKHEKLAADHEELKGHLMEADGRLLRTSEQIEALMGGQDGVMAQLQRLHEGLSEVEKHVSTVVESRLNYLHTFCKDLRGEQTTQLETISQLDENCCKNGDAIKQVRMRVSARQAEDDEKFACLSQHAKGFEAKLSQFLPEVKTNEDAIKQHDKELQRLMGDIQKLRSMQQLYAEYSEIFISVRENTRRVAKVEDTVQVLSARNPVEVHHFQETIQRLQNQMDENETRLQSVDRSQLGLSGRIEQVARSIEPFEPEIKSLERRCGMIDAEVQGLALWQHGSTEKFEEHSLKFQQQKSDLQKLQAEIDARGGYLEEIQSELATQQRKIVRIDGNVDVMQKYFTGLGKGLQDTTRSVSARDMATPRATPPRPQSATTPATGLPTLCGSGSPRRRPWSSKEVRTRGDLAEC</sequence>
<keyword evidence="1" id="KW-0853">WD repeat</keyword>
<feature type="compositionally biased region" description="Basic and acidic residues" evidence="3">
    <location>
        <begin position="2007"/>
        <end position="2020"/>
    </location>
</feature>
<dbReference type="PANTHER" id="PTHR12480">
    <property type="entry name" value="ARGININE DEMETHYLASE AND LYSYL-HYDROXYLASE JMJD"/>
    <property type="match status" value="1"/>
</dbReference>
<dbReference type="SUPFAM" id="SSF50978">
    <property type="entry name" value="WD40 repeat-like"/>
    <property type="match status" value="1"/>
</dbReference>
<feature type="coiled-coil region" evidence="2">
    <location>
        <begin position="1897"/>
        <end position="1945"/>
    </location>
</feature>
<feature type="coiled-coil region" evidence="2">
    <location>
        <begin position="1820"/>
        <end position="1847"/>
    </location>
</feature>
<comment type="caution">
    <text evidence="5">The sequence shown here is derived from an EMBL/GenBank/DDBJ whole genome shotgun (WGS) entry which is preliminary data.</text>
</comment>
<dbReference type="InterPro" id="IPR050910">
    <property type="entry name" value="JMJD6_ArgDemeth/LysHydrox"/>
</dbReference>
<evidence type="ECO:0000259" key="4">
    <source>
        <dbReference type="PROSITE" id="PS51184"/>
    </source>
</evidence>
<protein>
    <recommendedName>
        <fullName evidence="4">JmjC domain-containing protein</fullName>
    </recommendedName>
</protein>